<feature type="binding site" evidence="11">
    <location>
        <position position="91"/>
    </location>
    <ligand>
        <name>Zn(2+)</name>
        <dbReference type="ChEBI" id="CHEBI:29105"/>
    </ligand>
</feature>
<evidence type="ECO:0000256" key="2">
    <source>
        <dbReference type="ARBA" id="ARBA00005047"/>
    </source>
</evidence>
<dbReference type="NCBIfam" id="TIGR01656">
    <property type="entry name" value="Histidinol-ppas"/>
    <property type="match status" value="1"/>
</dbReference>
<evidence type="ECO:0000256" key="5">
    <source>
        <dbReference type="ARBA" id="ARBA00022723"/>
    </source>
</evidence>
<dbReference type="STRING" id="29422.Lbru_0424"/>
<sequence>MQKVLFIDRDGTLIEEPDDFQVDELGKIKLYQDVIPSLLSLSKEGFQLVMVSNQDGLGSESFPQTSFTSCHEFILHLFASQGIHFSRIFICPHKAVDDCECRKPKTGLLIDFLQRNPIDRANSWVIGDRETDRELANNIGVFFLPIAKNHGWKEIVQTLLYRERSGVVSRTTKETSIEVTVTLDKEAPTQINTPIGFFNHMLEQVAKHGRFSLQIQATGDLEVDEHHLIEDTAIAMGEALKKALGDKRGIARYGFTLPMDESLASVTLDLCGRNYCVFKGQFTREFVGGMATEMIPHFFHSFASSLGATIHINVEGKNHHHMIEACFKALGRTLRQACTQCDSDLPSTKGIL</sequence>
<evidence type="ECO:0000256" key="10">
    <source>
        <dbReference type="ARBA" id="ARBA00023268"/>
    </source>
</evidence>
<dbReference type="InterPro" id="IPR023214">
    <property type="entry name" value="HAD_sf"/>
</dbReference>
<feature type="binding site" evidence="11">
    <location>
        <position position="128"/>
    </location>
    <ligand>
        <name>Mg(2+)</name>
        <dbReference type="ChEBI" id="CHEBI:18420"/>
    </ligand>
</feature>
<keyword evidence="10 11" id="KW-0511">Multifunctional enzyme</keyword>
<dbReference type="NCBIfam" id="NF002111">
    <property type="entry name" value="PRK00951.2-1"/>
    <property type="match status" value="1"/>
</dbReference>
<dbReference type="RefSeq" id="WP_058440533.1">
    <property type="nucleotide sequence ID" value="NZ_CAAAHU010000015.1"/>
</dbReference>
<feature type="binding site" evidence="11">
    <location>
        <position position="10"/>
    </location>
    <ligand>
        <name>Mg(2+)</name>
        <dbReference type="ChEBI" id="CHEBI:18420"/>
    </ligand>
</feature>
<feature type="region of interest" description="Imidazoleglycerol-phosphate dehydratase" evidence="11">
    <location>
        <begin position="164"/>
        <end position="352"/>
    </location>
</feature>
<dbReference type="Proteomes" id="UP000054742">
    <property type="component" value="Unassembled WGS sequence"/>
</dbReference>
<feature type="active site" description="Proton donor" evidence="11">
    <location>
        <position position="10"/>
    </location>
</feature>
<evidence type="ECO:0000256" key="1">
    <source>
        <dbReference type="ARBA" id="ARBA00001946"/>
    </source>
</evidence>
<keyword evidence="6 11" id="KW-0378">Hydrolase</keyword>
<dbReference type="InterPro" id="IPR036412">
    <property type="entry name" value="HAD-like_sf"/>
</dbReference>
<dbReference type="GO" id="GO:0046872">
    <property type="term" value="F:metal ion binding"/>
    <property type="evidence" value="ECO:0007669"/>
    <property type="project" value="UniProtKB-KW"/>
</dbReference>
<comment type="cofactor">
    <cofactor evidence="11">
        <name>Zn(2+)</name>
        <dbReference type="ChEBI" id="CHEBI:29105"/>
    </cofactor>
</comment>
<evidence type="ECO:0000256" key="6">
    <source>
        <dbReference type="ARBA" id="ARBA00022801"/>
    </source>
</evidence>
<dbReference type="EMBL" id="LNXV01000004">
    <property type="protein sequence ID" value="KTC86483.1"/>
    <property type="molecule type" value="Genomic_DNA"/>
</dbReference>
<keyword evidence="13" id="KW-1185">Reference proteome</keyword>
<feature type="binding site" evidence="11">
    <location>
        <position position="93"/>
    </location>
    <ligand>
        <name>Zn(2+)</name>
        <dbReference type="ChEBI" id="CHEBI:29105"/>
    </ligand>
</feature>
<keyword evidence="8 11" id="KW-0368">Histidine biosynthesis</keyword>
<dbReference type="GO" id="GO:0004401">
    <property type="term" value="F:histidinol-phosphatase activity"/>
    <property type="evidence" value="ECO:0007669"/>
    <property type="project" value="UniProtKB-UniRule"/>
</dbReference>
<evidence type="ECO:0000256" key="8">
    <source>
        <dbReference type="ARBA" id="ARBA00023102"/>
    </source>
</evidence>
<evidence type="ECO:0000256" key="3">
    <source>
        <dbReference type="ARBA" id="ARBA00022490"/>
    </source>
</evidence>
<dbReference type="UniPathway" id="UPA00031">
    <property type="reaction ID" value="UER00011"/>
</dbReference>
<name>A0A0W0ST60_9GAMM</name>
<organism evidence="12 13">
    <name type="scientific">Legionella brunensis</name>
    <dbReference type="NCBI Taxonomy" id="29422"/>
    <lineage>
        <taxon>Bacteria</taxon>
        <taxon>Pseudomonadati</taxon>
        <taxon>Pseudomonadota</taxon>
        <taxon>Gammaproteobacteria</taxon>
        <taxon>Legionellales</taxon>
        <taxon>Legionellaceae</taxon>
        <taxon>Legionella</taxon>
    </lineage>
</organism>
<dbReference type="InterPro" id="IPR005954">
    <property type="entry name" value="HisB_N"/>
</dbReference>
<gene>
    <name evidence="11 12" type="primary">hisB</name>
    <name evidence="12" type="ORF">Lbru_0424</name>
</gene>
<evidence type="ECO:0000256" key="4">
    <source>
        <dbReference type="ARBA" id="ARBA00022605"/>
    </source>
</evidence>
<feature type="region of interest" description="Histidinol-phosphatase" evidence="11">
    <location>
        <begin position="1"/>
        <end position="163"/>
    </location>
</feature>
<dbReference type="NCBIfam" id="TIGR01261">
    <property type="entry name" value="hisB_Nterm"/>
    <property type="match status" value="1"/>
</dbReference>
<evidence type="ECO:0000313" key="13">
    <source>
        <dbReference type="Proteomes" id="UP000054742"/>
    </source>
</evidence>
<dbReference type="InterPro" id="IPR006543">
    <property type="entry name" value="Histidinol-phos"/>
</dbReference>
<dbReference type="InterPro" id="IPR038494">
    <property type="entry name" value="IGPD_sf"/>
</dbReference>
<dbReference type="Gene3D" id="3.30.230.40">
    <property type="entry name" value="Imidazole glycerol phosphate dehydratase, domain 1"/>
    <property type="match status" value="2"/>
</dbReference>
<dbReference type="PANTHER" id="PTHR23133">
    <property type="entry name" value="IMIDAZOLEGLYCEROL-PHOSPHATE DEHYDRATASE HIS7"/>
    <property type="match status" value="1"/>
</dbReference>
<dbReference type="InterPro" id="IPR020566">
    <property type="entry name" value="His_synth_bifunc_HisB"/>
</dbReference>
<accession>A0A0W0ST60</accession>
<dbReference type="InterPro" id="IPR006549">
    <property type="entry name" value="HAD-SF_hydro_IIIA"/>
</dbReference>
<dbReference type="Pfam" id="PF08645">
    <property type="entry name" value="PNK3P"/>
    <property type="match status" value="1"/>
</dbReference>
<comment type="pathway">
    <text evidence="11">Amino-acid biosynthesis; L-histidine biosynthesis; L-histidine from 5-phospho-alpha-D-ribose 1-diphosphate: step 8/9.</text>
</comment>
<dbReference type="NCBIfam" id="NF003937">
    <property type="entry name" value="PRK05446.1"/>
    <property type="match status" value="1"/>
</dbReference>
<dbReference type="HAMAP" id="MF_01022">
    <property type="entry name" value="Bifunc_HisB"/>
    <property type="match status" value="1"/>
</dbReference>
<dbReference type="OrthoDB" id="9790411at2"/>
<comment type="caution">
    <text evidence="12">The sequence shown here is derived from an EMBL/GenBank/DDBJ whole genome shotgun (WGS) entry which is preliminary data.</text>
</comment>
<feature type="binding site" evidence="11">
    <location>
        <position position="8"/>
    </location>
    <ligand>
        <name>Mg(2+)</name>
        <dbReference type="ChEBI" id="CHEBI:18420"/>
    </ligand>
</feature>
<comment type="cofactor">
    <cofactor evidence="1 11">
        <name>Mg(2+)</name>
        <dbReference type="ChEBI" id="CHEBI:18420"/>
    </cofactor>
</comment>
<dbReference type="InterPro" id="IPR013954">
    <property type="entry name" value="PNK3P"/>
</dbReference>
<keyword evidence="7 11" id="KW-0460">Magnesium</keyword>
<proteinExistence type="inferred from homology"/>
<feature type="binding site" evidence="11">
    <location>
        <position position="99"/>
    </location>
    <ligand>
        <name>Zn(2+)</name>
        <dbReference type="ChEBI" id="CHEBI:29105"/>
    </ligand>
</feature>
<dbReference type="PROSITE" id="PS00954">
    <property type="entry name" value="IGP_DEHYDRATASE_1"/>
    <property type="match status" value="1"/>
</dbReference>
<dbReference type="PANTHER" id="PTHR23133:SF2">
    <property type="entry name" value="IMIDAZOLEGLYCEROL-PHOSPHATE DEHYDRATASE"/>
    <property type="match status" value="1"/>
</dbReference>
<dbReference type="PATRIC" id="fig|29422.6.peg.444"/>
<dbReference type="InterPro" id="IPR000807">
    <property type="entry name" value="ImidazoleglycerolP_deHydtase"/>
</dbReference>
<keyword evidence="5 11" id="KW-0479">Metal-binding</keyword>
<dbReference type="GO" id="GO:0005737">
    <property type="term" value="C:cytoplasm"/>
    <property type="evidence" value="ECO:0007669"/>
    <property type="project" value="UniProtKB-SubCell"/>
</dbReference>
<dbReference type="InterPro" id="IPR020565">
    <property type="entry name" value="ImidazoleglycerP_deHydtase_CS"/>
</dbReference>
<evidence type="ECO:0000256" key="11">
    <source>
        <dbReference type="HAMAP-Rule" id="MF_01022"/>
    </source>
</evidence>
<dbReference type="EC" id="3.1.3.15" evidence="11"/>
<comment type="catalytic activity">
    <reaction evidence="11">
        <text>L-histidinol phosphate + H2O = L-histidinol + phosphate</text>
        <dbReference type="Rhea" id="RHEA:14465"/>
        <dbReference type="ChEBI" id="CHEBI:15377"/>
        <dbReference type="ChEBI" id="CHEBI:43474"/>
        <dbReference type="ChEBI" id="CHEBI:57699"/>
        <dbReference type="ChEBI" id="CHEBI:57980"/>
        <dbReference type="EC" id="3.1.3.15"/>
    </reaction>
</comment>
<dbReference type="Gene3D" id="3.40.50.1000">
    <property type="entry name" value="HAD superfamily/HAD-like"/>
    <property type="match status" value="1"/>
</dbReference>
<dbReference type="HAMAP" id="MF_00076">
    <property type="entry name" value="HisB"/>
    <property type="match status" value="1"/>
</dbReference>
<dbReference type="InterPro" id="IPR020568">
    <property type="entry name" value="Ribosomal_Su5_D2-typ_SF"/>
</dbReference>
<dbReference type="EC" id="4.2.1.19" evidence="11"/>
<keyword evidence="3 11" id="KW-0963">Cytoplasm</keyword>
<protein>
    <recommendedName>
        <fullName evidence="11">Histidine biosynthesis bifunctional protein HisB</fullName>
    </recommendedName>
    <domain>
        <recommendedName>
            <fullName evidence="11">Histidinol-phosphatase</fullName>
            <ecNumber evidence="11">3.1.3.15</ecNumber>
        </recommendedName>
    </domain>
    <domain>
        <recommendedName>
            <fullName evidence="11">Imidazoleglycerol-phosphate dehydratase</fullName>
            <shortName evidence="11">IGPD</shortName>
            <ecNumber evidence="11">4.2.1.19</ecNumber>
        </recommendedName>
    </domain>
</protein>
<comment type="catalytic activity">
    <reaction evidence="11">
        <text>D-erythro-1-(imidazol-4-yl)glycerol 3-phosphate = 3-(imidazol-4-yl)-2-oxopropyl phosphate + H2O</text>
        <dbReference type="Rhea" id="RHEA:11040"/>
        <dbReference type="ChEBI" id="CHEBI:15377"/>
        <dbReference type="ChEBI" id="CHEBI:57766"/>
        <dbReference type="ChEBI" id="CHEBI:58278"/>
        <dbReference type="EC" id="4.2.1.19"/>
    </reaction>
</comment>
<reference evidence="12 13" key="1">
    <citation type="submission" date="2015-11" db="EMBL/GenBank/DDBJ databases">
        <title>Genomic analysis of 38 Legionella species identifies large and diverse effector repertoires.</title>
        <authorList>
            <person name="Burstein D."/>
            <person name="Amaro F."/>
            <person name="Zusman T."/>
            <person name="Lifshitz Z."/>
            <person name="Cohen O."/>
            <person name="Gilbert J.A."/>
            <person name="Pupko T."/>
            <person name="Shuman H.A."/>
            <person name="Segal G."/>
        </authorList>
    </citation>
    <scope>NUCLEOTIDE SEQUENCE [LARGE SCALE GENOMIC DNA]</scope>
    <source>
        <strain evidence="12 13">ATCC 43878</strain>
    </source>
</reference>
<dbReference type="NCBIfam" id="NF002114">
    <property type="entry name" value="PRK00951.2-4"/>
    <property type="match status" value="1"/>
</dbReference>
<comment type="similarity">
    <text evidence="11">In the N-terminal section; belongs to the histidinol-phosphatase family.</text>
</comment>
<dbReference type="FunFam" id="3.30.230.40:FF:000003">
    <property type="entry name" value="Imidazoleglycerol-phosphate dehydratase HisB"/>
    <property type="match status" value="1"/>
</dbReference>
<comment type="subcellular location">
    <subcellularLocation>
        <location evidence="11">Cytoplasm</location>
    </subcellularLocation>
</comment>
<dbReference type="GO" id="GO:0000105">
    <property type="term" value="P:L-histidine biosynthetic process"/>
    <property type="evidence" value="ECO:0007669"/>
    <property type="project" value="UniProtKB-UniRule"/>
</dbReference>
<feature type="binding site" evidence="11">
    <location>
        <position position="101"/>
    </location>
    <ligand>
        <name>Zn(2+)</name>
        <dbReference type="ChEBI" id="CHEBI:29105"/>
    </ligand>
</feature>
<dbReference type="FunFam" id="3.30.230.40:FF:000001">
    <property type="entry name" value="Imidazoleglycerol-phosphate dehydratase HisB"/>
    <property type="match status" value="1"/>
</dbReference>
<evidence type="ECO:0000313" key="12">
    <source>
        <dbReference type="EMBL" id="KTC86483.1"/>
    </source>
</evidence>
<evidence type="ECO:0000256" key="9">
    <source>
        <dbReference type="ARBA" id="ARBA00023239"/>
    </source>
</evidence>
<feature type="active site" description="Nucleophile" evidence="11">
    <location>
        <position position="8"/>
    </location>
</feature>
<comment type="similarity">
    <text evidence="11">In the C-terminal section; belongs to the imidazoleglycerol-phosphate dehydratase family.</text>
</comment>
<dbReference type="AlphaFoldDB" id="A0A0W0ST60"/>
<dbReference type="Pfam" id="PF00475">
    <property type="entry name" value="IGPD"/>
    <property type="match status" value="1"/>
</dbReference>
<dbReference type="SUPFAM" id="SSF54211">
    <property type="entry name" value="Ribosomal protein S5 domain 2-like"/>
    <property type="match status" value="2"/>
</dbReference>
<keyword evidence="9 11" id="KW-0456">Lyase</keyword>
<keyword evidence="11" id="KW-0862">Zinc</keyword>
<evidence type="ECO:0000256" key="7">
    <source>
        <dbReference type="ARBA" id="ARBA00022842"/>
    </source>
</evidence>
<comment type="pathway">
    <text evidence="2 11">Amino-acid biosynthesis; L-histidine biosynthesis; L-histidine from 5-phospho-alpha-D-ribose 1-diphosphate: step 6/9.</text>
</comment>
<dbReference type="PROSITE" id="PS00955">
    <property type="entry name" value="IGP_DEHYDRATASE_2"/>
    <property type="match status" value="1"/>
</dbReference>
<dbReference type="NCBIfam" id="TIGR01662">
    <property type="entry name" value="HAD-SF-IIIA"/>
    <property type="match status" value="1"/>
</dbReference>
<dbReference type="CDD" id="cd07914">
    <property type="entry name" value="IGPD"/>
    <property type="match status" value="1"/>
</dbReference>
<dbReference type="SUPFAM" id="SSF56784">
    <property type="entry name" value="HAD-like"/>
    <property type="match status" value="1"/>
</dbReference>
<keyword evidence="4 11" id="KW-0028">Amino-acid biosynthesis</keyword>
<dbReference type="GO" id="GO:0004424">
    <property type="term" value="F:imidazoleglycerol-phosphate dehydratase activity"/>
    <property type="evidence" value="ECO:0007669"/>
    <property type="project" value="UniProtKB-UniRule"/>
</dbReference>